<proteinExistence type="predicted"/>
<evidence type="ECO:0000256" key="1">
    <source>
        <dbReference type="SAM" id="MobiDB-lite"/>
    </source>
</evidence>
<dbReference type="AlphaFoldDB" id="A0A427BAN2"/>
<accession>A0A427BAN2</accession>
<sequence>MRLLLRSKDMALLSTSPPAFLLPNTAVLTYRNLEQQRRSSAHKHIDPLDVHTLHVKQRGREDKDDDGHYGAAHRNALPSPLVFPLGSRFGWLTCLGGPAFLDSLELPTLIDRHRDLLGRVFLFNGSLADRKGSDQVTTGKSTSSSNTKKNKRRQKKSAAMTSAVQRVFETCKEVFADGGPGIVPSPDEVERLRSVLDRFSEFELFRTLNLRHERTLDTLRWRVWLDRKEKILVVNARCSSETVV</sequence>
<reference evidence="2 3" key="1">
    <citation type="journal article" date="2014" name="Agronomy (Basel)">
        <title>A Draft Genome Sequence for Ensete ventricosum, the Drought-Tolerant Tree Against Hunger.</title>
        <authorList>
            <person name="Harrison J."/>
            <person name="Moore K.A."/>
            <person name="Paszkiewicz K."/>
            <person name="Jones T."/>
            <person name="Grant M."/>
            <person name="Ambacheew D."/>
            <person name="Muzemil S."/>
            <person name="Studholme D.J."/>
        </authorList>
    </citation>
    <scope>NUCLEOTIDE SEQUENCE [LARGE SCALE GENOMIC DNA]</scope>
</reference>
<organism evidence="2 3">
    <name type="scientific">Ensete ventricosum</name>
    <name type="common">Abyssinian banana</name>
    <name type="synonym">Musa ensete</name>
    <dbReference type="NCBI Taxonomy" id="4639"/>
    <lineage>
        <taxon>Eukaryota</taxon>
        <taxon>Viridiplantae</taxon>
        <taxon>Streptophyta</taxon>
        <taxon>Embryophyta</taxon>
        <taxon>Tracheophyta</taxon>
        <taxon>Spermatophyta</taxon>
        <taxon>Magnoliopsida</taxon>
        <taxon>Liliopsida</taxon>
        <taxon>Zingiberales</taxon>
        <taxon>Musaceae</taxon>
        <taxon>Ensete</taxon>
    </lineage>
</organism>
<comment type="caution">
    <text evidence="2">The sequence shown here is derived from an EMBL/GenBank/DDBJ whole genome shotgun (WGS) entry which is preliminary data.</text>
</comment>
<feature type="region of interest" description="Disordered" evidence="1">
    <location>
        <begin position="131"/>
        <end position="159"/>
    </location>
</feature>
<dbReference type="EMBL" id="AMZH03000096">
    <property type="protein sequence ID" value="RRT85552.1"/>
    <property type="molecule type" value="Genomic_DNA"/>
</dbReference>
<name>A0A427BAN2_ENSVE</name>
<gene>
    <name evidence="2" type="ORF">B296_00003292</name>
</gene>
<dbReference type="Proteomes" id="UP000287651">
    <property type="component" value="Unassembled WGS sequence"/>
</dbReference>
<evidence type="ECO:0000313" key="2">
    <source>
        <dbReference type="EMBL" id="RRT85552.1"/>
    </source>
</evidence>
<evidence type="ECO:0000313" key="3">
    <source>
        <dbReference type="Proteomes" id="UP000287651"/>
    </source>
</evidence>
<protein>
    <submittedName>
        <fullName evidence="2">Uncharacterized protein</fullName>
    </submittedName>
</protein>